<evidence type="ECO:0000313" key="1">
    <source>
        <dbReference type="EMBL" id="MPC72842.1"/>
    </source>
</evidence>
<dbReference type="Proteomes" id="UP000324222">
    <property type="component" value="Unassembled WGS sequence"/>
</dbReference>
<sequence length="96" mass="10625">MKAMVQHWNHTSPFLFVFVAAPQPIVPLSVSSSWVNWSNSVQPMSSTAFSLAPRGPRDKHETVPCAGCLFYTAPTNWLLTVYSACIFGCCRKSAPY</sequence>
<proteinExistence type="predicted"/>
<keyword evidence="2" id="KW-1185">Reference proteome</keyword>
<gene>
    <name evidence="1" type="ORF">E2C01_067156</name>
</gene>
<organism evidence="1 2">
    <name type="scientific">Portunus trituberculatus</name>
    <name type="common">Swimming crab</name>
    <name type="synonym">Neptunus trituberculatus</name>
    <dbReference type="NCBI Taxonomy" id="210409"/>
    <lineage>
        <taxon>Eukaryota</taxon>
        <taxon>Metazoa</taxon>
        <taxon>Ecdysozoa</taxon>
        <taxon>Arthropoda</taxon>
        <taxon>Crustacea</taxon>
        <taxon>Multicrustacea</taxon>
        <taxon>Malacostraca</taxon>
        <taxon>Eumalacostraca</taxon>
        <taxon>Eucarida</taxon>
        <taxon>Decapoda</taxon>
        <taxon>Pleocyemata</taxon>
        <taxon>Brachyura</taxon>
        <taxon>Eubrachyura</taxon>
        <taxon>Portunoidea</taxon>
        <taxon>Portunidae</taxon>
        <taxon>Portuninae</taxon>
        <taxon>Portunus</taxon>
    </lineage>
</organism>
<evidence type="ECO:0000313" key="2">
    <source>
        <dbReference type="Proteomes" id="UP000324222"/>
    </source>
</evidence>
<accession>A0A5B7HND5</accession>
<comment type="caution">
    <text evidence="1">The sequence shown here is derived from an EMBL/GenBank/DDBJ whole genome shotgun (WGS) entry which is preliminary data.</text>
</comment>
<reference evidence="1 2" key="1">
    <citation type="submission" date="2019-05" db="EMBL/GenBank/DDBJ databases">
        <title>Another draft genome of Portunus trituberculatus and its Hox gene families provides insights of decapod evolution.</title>
        <authorList>
            <person name="Jeong J.-H."/>
            <person name="Song I."/>
            <person name="Kim S."/>
            <person name="Choi T."/>
            <person name="Kim D."/>
            <person name="Ryu S."/>
            <person name="Kim W."/>
        </authorList>
    </citation>
    <scope>NUCLEOTIDE SEQUENCE [LARGE SCALE GENOMIC DNA]</scope>
    <source>
        <tissue evidence="1">Muscle</tissue>
    </source>
</reference>
<dbReference type="AlphaFoldDB" id="A0A5B7HND5"/>
<dbReference type="EMBL" id="VSRR010035531">
    <property type="protein sequence ID" value="MPC72842.1"/>
    <property type="molecule type" value="Genomic_DNA"/>
</dbReference>
<name>A0A5B7HND5_PORTR</name>
<protein>
    <submittedName>
        <fullName evidence="1">Uncharacterized protein</fullName>
    </submittedName>
</protein>